<accession>A0A7C9CFK5</accession>
<name>A0A7C9CFK5_OPUST</name>
<organism evidence="1">
    <name type="scientific">Opuntia streptacantha</name>
    <name type="common">Prickly pear cactus</name>
    <name type="synonym">Opuntia cardona</name>
    <dbReference type="NCBI Taxonomy" id="393608"/>
    <lineage>
        <taxon>Eukaryota</taxon>
        <taxon>Viridiplantae</taxon>
        <taxon>Streptophyta</taxon>
        <taxon>Embryophyta</taxon>
        <taxon>Tracheophyta</taxon>
        <taxon>Spermatophyta</taxon>
        <taxon>Magnoliopsida</taxon>
        <taxon>eudicotyledons</taxon>
        <taxon>Gunneridae</taxon>
        <taxon>Pentapetalae</taxon>
        <taxon>Caryophyllales</taxon>
        <taxon>Cactineae</taxon>
        <taxon>Cactaceae</taxon>
        <taxon>Opuntioideae</taxon>
        <taxon>Opuntia</taxon>
    </lineage>
</organism>
<sequence length="101" mass="11510">MACAGNSFLVFLCFKKRHTFPPIGQWSIHRFLPVVALNVAPSIKSGWFIPFAMACCCSSQAMKASTLFKLGNRSSERMFYRVISYISKSISMRIGVFFFFF</sequence>
<evidence type="ECO:0000313" key="1">
    <source>
        <dbReference type="EMBL" id="MBA4614784.1"/>
    </source>
</evidence>
<protein>
    <submittedName>
        <fullName evidence="1">Uncharacterized protein</fullName>
    </submittedName>
</protein>
<proteinExistence type="predicted"/>
<dbReference type="AlphaFoldDB" id="A0A7C9CFK5"/>
<reference evidence="1" key="2">
    <citation type="submission" date="2020-07" db="EMBL/GenBank/DDBJ databases">
        <authorList>
            <person name="Vera ALvarez R."/>
            <person name="Arias-Moreno D.M."/>
            <person name="Jimenez-Jacinto V."/>
            <person name="Jimenez-Bremont J.F."/>
            <person name="Swaminathan K."/>
            <person name="Moose S.P."/>
            <person name="Guerrero-Gonzalez M.L."/>
            <person name="Marino-Ramirez L."/>
            <person name="Landsman D."/>
            <person name="Rodriguez-Kessler M."/>
            <person name="Delgado-Sanchez P."/>
        </authorList>
    </citation>
    <scope>NUCLEOTIDE SEQUENCE</scope>
    <source>
        <tissue evidence="1">Cladode</tissue>
    </source>
</reference>
<dbReference type="EMBL" id="GISG01004232">
    <property type="protein sequence ID" value="MBA4614784.1"/>
    <property type="molecule type" value="Transcribed_RNA"/>
</dbReference>
<reference evidence="1" key="1">
    <citation type="journal article" date="2013" name="J. Plant Res.">
        <title>Effect of fungi and light on seed germination of three Opuntia species from semiarid lands of central Mexico.</title>
        <authorList>
            <person name="Delgado-Sanchez P."/>
            <person name="Jimenez-Bremont J.F."/>
            <person name="Guerrero-Gonzalez Mde L."/>
            <person name="Flores J."/>
        </authorList>
    </citation>
    <scope>NUCLEOTIDE SEQUENCE</scope>
    <source>
        <tissue evidence="1">Cladode</tissue>
    </source>
</reference>